<keyword evidence="4" id="KW-1185">Reference proteome</keyword>
<feature type="transmembrane region" description="Helical" evidence="2">
    <location>
        <begin position="27"/>
        <end position="46"/>
    </location>
</feature>
<sequence length="107" mass="11757">MHRTINLVIVFRPPSLAAPGSLGRPCFFSLPFSFFLPLFLSLWILISPAATVPSNLAPMPSGRGHYKKKKQKKEETRRAGGKKKADLNDLLMNALSISPGLAAIIER</sequence>
<reference evidence="3 4" key="1">
    <citation type="submission" date="2018-02" db="EMBL/GenBank/DDBJ databases">
        <title>The genomes of Aspergillus section Nigri reveals drivers in fungal speciation.</title>
        <authorList>
            <consortium name="DOE Joint Genome Institute"/>
            <person name="Vesth T.C."/>
            <person name="Nybo J."/>
            <person name="Theobald S."/>
            <person name="Brandl J."/>
            <person name="Frisvad J.C."/>
            <person name="Nielsen K.F."/>
            <person name="Lyhne E.K."/>
            <person name="Kogle M.E."/>
            <person name="Kuo A."/>
            <person name="Riley R."/>
            <person name="Clum A."/>
            <person name="Nolan M."/>
            <person name="Lipzen A."/>
            <person name="Salamov A."/>
            <person name="Henrissat B."/>
            <person name="Wiebenga A."/>
            <person name="De vries R.P."/>
            <person name="Grigoriev I.V."/>
            <person name="Mortensen U.H."/>
            <person name="Andersen M.R."/>
            <person name="Baker S.E."/>
        </authorList>
    </citation>
    <scope>NUCLEOTIDE SEQUENCE [LARGE SCALE GENOMIC DNA]</scope>
    <source>
        <strain evidence="3 4">CBS 112811</strain>
    </source>
</reference>
<evidence type="ECO:0000256" key="1">
    <source>
        <dbReference type="SAM" id="MobiDB-lite"/>
    </source>
</evidence>
<protein>
    <submittedName>
        <fullName evidence="3">Uncharacterized protein</fullName>
    </submittedName>
</protein>
<keyword evidence="2" id="KW-0812">Transmembrane</keyword>
<dbReference type="Proteomes" id="UP000249526">
    <property type="component" value="Unassembled WGS sequence"/>
</dbReference>
<dbReference type="AlphaFoldDB" id="A0A8G1QWY2"/>
<name>A0A8G1QWY2_9EURO</name>
<keyword evidence="2" id="KW-0472">Membrane</keyword>
<evidence type="ECO:0000313" key="3">
    <source>
        <dbReference type="EMBL" id="RAH55158.1"/>
    </source>
</evidence>
<dbReference type="EMBL" id="KZ825069">
    <property type="protein sequence ID" value="RAH55158.1"/>
    <property type="molecule type" value="Genomic_DNA"/>
</dbReference>
<dbReference type="GeneID" id="37169089"/>
<evidence type="ECO:0000313" key="4">
    <source>
        <dbReference type="Proteomes" id="UP000249526"/>
    </source>
</evidence>
<gene>
    <name evidence="3" type="ORF">BO85DRAFT_80736</name>
</gene>
<proteinExistence type="predicted"/>
<organism evidence="3 4">
    <name type="scientific">Aspergillus piperis CBS 112811</name>
    <dbReference type="NCBI Taxonomy" id="1448313"/>
    <lineage>
        <taxon>Eukaryota</taxon>
        <taxon>Fungi</taxon>
        <taxon>Dikarya</taxon>
        <taxon>Ascomycota</taxon>
        <taxon>Pezizomycotina</taxon>
        <taxon>Eurotiomycetes</taxon>
        <taxon>Eurotiomycetidae</taxon>
        <taxon>Eurotiales</taxon>
        <taxon>Aspergillaceae</taxon>
        <taxon>Aspergillus</taxon>
        <taxon>Aspergillus subgen. Circumdati</taxon>
    </lineage>
</organism>
<accession>A0A8G1QWY2</accession>
<dbReference type="RefSeq" id="XP_025513080.1">
    <property type="nucleotide sequence ID" value="XM_025665687.1"/>
</dbReference>
<evidence type="ECO:0000256" key="2">
    <source>
        <dbReference type="SAM" id="Phobius"/>
    </source>
</evidence>
<feature type="region of interest" description="Disordered" evidence="1">
    <location>
        <begin position="52"/>
        <end position="82"/>
    </location>
</feature>
<feature type="compositionally biased region" description="Basic and acidic residues" evidence="1">
    <location>
        <begin position="72"/>
        <end position="82"/>
    </location>
</feature>
<keyword evidence="2" id="KW-1133">Transmembrane helix</keyword>